<evidence type="ECO:0000313" key="4">
    <source>
        <dbReference type="Proteomes" id="UP000199651"/>
    </source>
</evidence>
<dbReference type="Pfam" id="PF03572">
    <property type="entry name" value="Peptidase_S41"/>
    <property type="match status" value="1"/>
</dbReference>
<dbReference type="AlphaFoldDB" id="A0A1H0HMM0"/>
<gene>
    <name evidence="3" type="ORF">SAMN05192558_102177</name>
</gene>
<dbReference type="GO" id="GO:0008236">
    <property type="term" value="F:serine-type peptidase activity"/>
    <property type="evidence" value="ECO:0007669"/>
    <property type="project" value="InterPro"/>
</dbReference>
<feature type="region of interest" description="Disordered" evidence="1">
    <location>
        <begin position="155"/>
        <end position="180"/>
    </location>
</feature>
<organism evidence="3 4">
    <name type="scientific">Actinokineospora alba</name>
    <dbReference type="NCBI Taxonomy" id="504798"/>
    <lineage>
        <taxon>Bacteria</taxon>
        <taxon>Bacillati</taxon>
        <taxon>Actinomycetota</taxon>
        <taxon>Actinomycetes</taxon>
        <taxon>Pseudonocardiales</taxon>
        <taxon>Pseudonocardiaceae</taxon>
        <taxon>Actinokineospora</taxon>
    </lineage>
</organism>
<reference evidence="4" key="1">
    <citation type="submission" date="2016-10" db="EMBL/GenBank/DDBJ databases">
        <authorList>
            <person name="Varghese N."/>
            <person name="Submissions S."/>
        </authorList>
    </citation>
    <scope>NUCLEOTIDE SEQUENCE [LARGE SCALE GENOMIC DNA]</scope>
    <source>
        <strain evidence="4">IBRC-M 10655</strain>
    </source>
</reference>
<dbReference type="PANTHER" id="PTHR32060:SF30">
    <property type="entry name" value="CARBOXY-TERMINAL PROCESSING PROTEASE CTPA"/>
    <property type="match status" value="1"/>
</dbReference>
<keyword evidence="4" id="KW-1185">Reference proteome</keyword>
<protein>
    <submittedName>
        <fullName evidence="3">Peptidase family S41</fullName>
    </submittedName>
</protein>
<accession>A0A1H0HMM0</accession>
<dbReference type="InterPro" id="IPR005151">
    <property type="entry name" value="Tail-specific_protease"/>
</dbReference>
<dbReference type="GO" id="GO:0007165">
    <property type="term" value="P:signal transduction"/>
    <property type="evidence" value="ECO:0007669"/>
    <property type="project" value="TreeGrafter"/>
</dbReference>
<evidence type="ECO:0000256" key="1">
    <source>
        <dbReference type="SAM" id="MobiDB-lite"/>
    </source>
</evidence>
<dbReference type="RefSeq" id="WP_133794105.1">
    <property type="nucleotide sequence ID" value="NZ_FNDV01000001.1"/>
</dbReference>
<dbReference type="SUPFAM" id="SSF52096">
    <property type="entry name" value="ClpP/crotonase"/>
    <property type="match status" value="1"/>
</dbReference>
<sequence>MTDDELFALLGAMITPLGDAHTAIKAGDRLHFGTRPGTTYPTPDLEAKLKPYIVRRDLAGKPLQEFGDGRIGYADLPGGIGYLRLIAFIGYTDGDYAANHAELTRALDTIFTPSRTKAWRGLIIDLRINGGGADQFGLDLAGRLTRHPYFAYAKQNRNHPTDPTRFTTPQRSQVRPGANPYTGPVVLLTGGSTISAGETFTQATLGRTPQPMRIGESTQGVFSDTMERTLPNGWNFILPNERFLTRSGQTFDGTGIPAHITTPVFTEEEFTNNRDSAFDRAVALLR</sequence>
<dbReference type="SMART" id="SM00245">
    <property type="entry name" value="TSPc"/>
    <property type="match status" value="1"/>
</dbReference>
<feature type="domain" description="Tail specific protease" evidence="2">
    <location>
        <begin position="42"/>
        <end position="263"/>
    </location>
</feature>
<proteinExistence type="predicted"/>
<dbReference type="GO" id="GO:0030288">
    <property type="term" value="C:outer membrane-bounded periplasmic space"/>
    <property type="evidence" value="ECO:0007669"/>
    <property type="project" value="TreeGrafter"/>
</dbReference>
<dbReference type="PANTHER" id="PTHR32060">
    <property type="entry name" value="TAIL-SPECIFIC PROTEASE"/>
    <property type="match status" value="1"/>
</dbReference>
<dbReference type="Proteomes" id="UP000199651">
    <property type="component" value="Unassembled WGS sequence"/>
</dbReference>
<name>A0A1H0HMM0_9PSEU</name>
<evidence type="ECO:0000259" key="2">
    <source>
        <dbReference type="SMART" id="SM00245"/>
    </source>
</evidence>
<dbReference type="CDD" id="cd07563">
    <property type="entry name" value="Peptidase_S41_IRBP"/>
    <property type="match status" value="1"/>
</dbReference>
<feature type="compositionally biased region" description="Polar residues" evidence="1">
    <location>
        <begin position="164"/>
        <end position="173"/>
    </location>
</feature>
<evidence type="ECO:0000313" key="3">
    <source>
        <dbReference type="EMBL" id="SDO20347.1"/>
    </source>
</evidence>
<dbReference type="EMBL" id="FNJB01000002">
    <property type="protein sequence ID" value="SDO20347.1"/>
    <property type="molecule type" value="Genomic_DNA"/>
</dbReference>
<dbReference type="GO" id="GO:0006508">
    <property type="term" value="P:proteolysis"/>
    <property type="evidence" value="ECO:0007669"/>
    <property type="project" value="InterPro"/>
</dbReference>
<dbReference type="GO" id="GO:0004175">
    <property type="term" value="F:endopeptidase activity"/>
    <property type="evidence" value="ECO:0007669"/>
    <property type="project" value="TreeGrafter"/>
</dbReference>
<dbReference type="STRING" id="504798.SAMN05421871_101126"/>
<dbReference type="OrthoDB" id="6397760at2"/>
<dbReference type="InterPro" id="IPR029045">
    <property type="entry name" value="ClpP/crotonase-like_dom_sf"/>
</dbReference>
<dbReference type="Gene3D" id="3.30.750.44">
    <property type="match status" value="1"/>
</dbReference>
<dbReference type="Gene3D" id="3.90.226.10">
    <property type="entry name" value="2-enoyl-CoA Hydratase, Chain A, domain 1"/>
    <property type="match status" value="1"/>
</dbReference>